<dbReference type="SUPFAM" id="SSF75304">
    <property type="entry name" value="Amidase signature (AS) enzymes"/>
    <property type="match status" value="1"/>
</dbReference>
<dbReference type="EMBL" id="OBDY01000002">
    <property type="protein sequence ID" value="SNY26129.1"/>
    <property type="molecule type" value="Genomic_DNA"/>
</dbReference>
<sequence>MYETTSMVEQADAIGRGELSSRELTAAYLERIVPDRDATAVRLLKEAGALVLGKTNMHEYSFGITSDNPRFGPVRNPYDPSRIPGGSSGGSGAATAAGLCSAAIGTDTGGSVRIPAALCGVVGLKPTLGRVSTDGVLGLSWTCDVVGPIARTVEDAAALLRVIGGGPAETLQASPLKGVRVGVPGGFYATDNSPDVDSVLARTYKTLESEGAVLVPVTVDGADRAGELGSLSVLPEGAVCLEEALRTAGVPGGLAGNLGRFGADIRSGLTRPIAAAAYAEAVARSIPALRRGFAAALSGVDVLLTATTPTTAIPIAESRSMTHNGRTVDPFATFTRYTAGLSVTGLPALSIPAGFDRAGLPVGVQLIGPRWSEGRLVEIALAMEQVMVRRP</sequence>
<accession>A0A285GRG3</accession>
<dbReference type="RefSeq" id="WP_097319196.1">
    <property type="nucleotide sequence ID" value="NZ_OBDY01000002.1"/>
</dbReference>
<dbReference type="InterPro" id="IPR023631">
    <property type="entry name" value="Amidase_dom"/>
</dbReference>
<dbReference type="GO" id="GO:0016740">
    <property type="term" value="F:transferase activity"/>
    <property type="evidence" value="ECO:0007669"/>
    <property type="project" value="UniProtKB-KW"/>
</dbReference>
<keyword evidence="2" id="KW-0808">Transferase</keyword>
<proteinExistence type="predicted"/>
<dbReference type="InterPro" id="IPR020556">
    <property type="entry name" value="Amidase_CS"/>
</dbReference>
<protein>
    <submittedName>
        <fullName evidence="2">Aspartyl-tRNA(Asn)/glutamyl-tRNA(Gln) amidotransferase subunit A</fullName>
    </submittedName>
</protein>
<dbReference type="InterPro" id="IPR000120">
    <property type="entry name" value="Amidase"/>
</dbReference>
<evidence type="ECO:0000259" key="1">
    <source>
        <dbReference type="Pfam" id="PF01425"/>
    </source>
</evidence>
<gene>
    <name evidence="2" type="ORF">SAMN05421748_102466</name>
</gene>
<feature type="domain" description="Amidase" evidence="1">
    <location>
        <begin position="28"/>
        <end position="376"/>
    </location>
</feature>
<dbReference type="AlphaFoldDB" id="A0A285GRG3"/>
<dbReference type="PANTHER" id="PTHR11895">
    <property type="entry name" value="TRANSAMIDASE"/>
    <property type="match status" value="1"/>
</dbReference>
<dbReference type="PROSITE" id="PS00571">
    <property type="entry name" value="AMIDASES"/>
    <property type="match status" value="1"/>
</dbReference>
<dbReference type="Pfam" id="PF01425">
    <property type="entry name" value="Amidase"/>
    <property type="match status" value="1"/>
</dbReference>
<evidence type="ECO:0000313" key="3">
    <source>
        <dbReference type="Proteomes" id="UP000219612"/>
    </source>
</evidence>
<dbReference type="Proteomes" id="UP000219612">
    <property type="component" value="Unassembled WGS sequence"/>
</dbReference>
<dbReference type="OrthoDB" id="9811471at2"/>
<dbReference type="Gene3D" id="3.90.1300.10">
    <property type="entry name" value="Amidase signature (AS) domain"/>
    <property type="match status" value="1"/>
</dbReference>
<name>A0A285GRG3_9ACTN</name>
<reference evidence="2 3" key="1">
    <citation type="submission" date="2017-09" db="EMBL/GenBank/DDBJ databases">
        <authorList>
            <person name="Ehlers B."/>
            <person name="Leendertz F.H."/>
        </authorList>
    </citation>
    <scope>NUCLEOTIDE SEQUENCE [LARGE SCALE GENOMIC DNA]</scope>
    <source>
        <strain evidence="2 3">CGMCC 4.6857</strain>
    </source>
</reference>
<keyword evidence="3" id="KW-1185">Reference proteome</keyword>
<dbReference type="PANTHER" id="PTHR11895:SF67">
    <property type="entry name" value="AMIDASE DOMAIN-CONTAINING PROTEIN"/>
    <property type="match status" value="1"/>
</dbReference>
<dbReference type="InterPro" id="IPR036928">
    <property type="entry name" value="AS_sf"/>
</dbReference>
<evidence type="ECO:0000313" key="2">
    <source>
        <dbReference type="EMBL" id="SNY26129.1"/>
    </source>
</evidence>
<organism evidence="2 3">
    <name type="scientific">Paractinoplanes atraurantiacus</name>
    <dbReference type="NCBI Taxonomy" id="1036182"/>
    <lineage>
        <taxon>Bacteria</taxon>
        <taxon>Bacillati</taxon>
        <taxon>Actinomycetota</taxon>
        <taxon>Actinomycetes</taxon>
        <taxon>Micromonosporales</taxon>
        <taxon>Micromonosporaceae</taxon>
        <taxon>Paractinoplanes</taxon>
    </lineage>
</organism>